<keyword evidence="1" id="KW-0808">Transferase</keyword>
<dbReference type="Gene3D" id="3.40.50.2020">
    <property type="match status" value="1"/>
</dbReference>
<proteinExistence type="predicted"/>
<dbReference type="GO" id="GO:0016757">
    <property type="term" value="F:glycosyltransferase activity"/>
    <property type="evidence" value="ECO:0007669"/>
    <property type="project" value="UniProtKB-KW"/>
</dbReference>
<dbReference type="InterPro" id="IPR000836">
    <property type="entry name" value="PRTase_dom"/>
</dbReference>
<dbReference type="AlphaFoldDB" id="T0YNQ5"/>
<reference evidence="1" key="1">
    <citation type="submission" date="2013-08" db="EMBL/GenBank/DDBJ databases">
        <authorList>
            <person name="Mendez C."/>
            <person name="Richter M."/>
            <person name="Ferrer M."/>
            <person name="Sanchez J."/>
        </authorList>
    </citation>
    <scope>NUCLEOTIDE SEQUENCE</scope>
</reference>
<dbReference type="InterPro" id="IPR029057">
    <property type="entry name" value="PRTase-like"/>
</dbReference>
<comment type="caution">
    <text evidence="1">The sequence shown here is derived from an EMBL/GenBank/DDBJ whole genome shotgun (WGS) entry which is preliminary data.</text>
</comment>
<evidence type="ECO:0000313" key="1">
    <source>
        <dbReference type="EMBL" id="EQD34688.1"/>
    </source>
</evidence>
<dbReference type="EMBL" id="AUZY01011416">
    <property type="protein sequence ID" value="EQD34688.1"/>
    <property type="molecule type" value="Genomic_DNA"/>
</dbReference>
<dbReference type="SUPFAM" id="SSF53271">
    <property type="entry name" value="PRTase-like"/>
    <property type="match status" value="1"/>
</dbReference>
<dbReference type="CDD" id="cd06223">
    <property type="entry name" value="PRTases_typeI"/>
    <property type="match status" value="1"/>
</dbReference>
<sequence length="107" mass="11784">MTPFIEAMREPSLTLRDRTEAGTELARQLTHLRAEAPVVLALPRGGVPVGFEIARWLHAPLDILIVRKIGAPENPEYGLGAVVEGGHFELDADRLREGGHSRVKLRT</sequence>
<name>T0YNQ5_9ZZZZ</name>
<reference evidence="1" key="2">
    <citation type="journal article" date="2014" name="ISME J.">
        <title>Microbial stratification in low pH oxic and suboxic macroscopic growths along an acid mine drainage.</title>
        <authorList>
            <person name="Mendez-Garcia C."/>
            <person name="Mesa V."/>
            <person name="Sprenger R.R."/>
            <person name="Richter M."/>
            <person name="Diez M.S."/>
            <person name="Solano J."/>
            <person name="Bargiela R."/>
            <person name="Golyshina O.V."/>
            <person name="Manteca A."/>
            <person name="Ramos J.L."/>
            <person name="Gallego J.R."/>
            <person name="Llorente I."/>
            <person name="Martins Dos Santos V.A."/>
            <person name="Jensen O.N."/>
            <person name="Pelaez A.I."/>
            <person name="Sanchez J."/>
            <person name="Ferrer M."/>
        </authorList>
    </citation>
    <scope>NUCLEOTIDE SEQUENCE</scope>
</reference>
<protein>
    <submittedName>
        <fullName evidence="1">Phosphoribosyltransferase</fullName>
    </submittedName>
</protein>
<gene>
    <name evidence="1" type="ORF">B1B_17097</name>
</gene>
<organism evidence="1">
    <name type="scientific">mine drainage metagenome</name>
    <dbReference type="NCBI Taxonomy" id="410659"/>
    <lineage>
        <taxon>unclassified sequences</taxon>
        <taxon>metagenomes</taxon>
        <taxon>ecological metagenomes</taxon>
    </lineage>
</organism>
<feature type="non-terminal residue" evidence="1">
    <location>
        <position position="107"/>
    </location>
</feature>
<accession>T0YNQ5</accession>
<keyword evidence="1" id="KW-0328">Glycosyltransferase</keyword>